<keyword evidence="2" id="KW-0805">Transcription regulation</keyword>
<dbReference type="RefSeq" id="WP_062802394.1">
    <property type="nucleotide sequence ID" value="NZ_CP014845.1"/>
</dbReference>
<dbReference type="KEGG" id="cnan:A2G96_22205"/>
<dbReference type="SUPFAM" id="SSF46785">
    <property type="entry name" value="Winged helix' DNA-binding domain"/>
    <property type="match status" value="1"/>
</dbReference>
<dbReference type="InterPro" id="IPR005119">
    <property type="entry name" value="LysR_subst-bd"/>
</dbReference>
<keyword evidence="4" id="KW-0804">Transcription</keyword>
<proteinExistence type="inferred from homology"/>
<dbReference type="PROSITE" id="PS50931">
    <property type="entry name" value="HTH_LYSR"/>
    <property type="match status" value="1"/>
</dbReference>
<sequence length="329" mass="36302">MMLPSALQGTRIRCQAGASENMSKSFATFTQITVFVRVAELGSLSAAARELNLSPSAVSKSLSQLEDRLGVLLVKRTTRSMTLTDSGRIMLERANGILSDVESTLDATRQSQRLEGTLRVTCSIAFGSKQLTPIVGRYLGAYPDVDARVTLEDRLVNLAEENFDVAVRITGDTDSGYAARKLAPIHWVYCAAPAYLARHEAILEPSDLMRHQCLVYPEMTMNGAWTFQREMMVQHIGIASRLTSNSSLALREAALQGYGVACLPTYLVSHDILSGHLKLVVPEYRAAISHSLYAMYYRSRYARAVIRSFIDFLVADIGEVPVWDRALSS</sequence>
<dbReference type="InterPro" id="IPR036390">
    <property type="entry name" value="WH_DNA-bd_sf"/>
</dbReference>
<name>A0A142JR48_9BURK</name>
<dbReference type="Proteomes" id="UP000075238">
    <property type="component" value="Chromosome 2"/>
</dbReference>
<keyword evidence="3" id="KW-0238">DNA-binding</keyword>
<dbReference type="STRING" id="1796606.A2G96_22205"/>
<dbReference type="GO" id="GO:0006351">
    <property type="term" value="P:DNA-templated transcription"/>
    <property type="evidence" value="ECO:0007669"/>
    <property type="project" value="TreeGrafter"/>
</dbReference>
<dbReference type="GO" id="GO:0003700">
    <property type="term" value="F:DNA-binding transcription factor activity"/>
    <property type="evidence" value="ECO:0007669"/>
    <property type="project" value="InterPro"/>
</dbReference>
<dbReference type="Gene3D" id="3.40.190.290">
    <property type="match status" value="1"/>
</dbReference>
<dbReference type="EMBL" id="CP014845">
    <property type="protein sequence ID" value="AMR80560.1"/>
    <property type="molecule type" value="Genomic_DNA"/>
</dbReference>
<evidence type="ECO:0000259" key="5">
    <source>
        <dbReference type="PROSITE" id="PS50931"/>
    </source>
</evidence>
<organism evidence="6 7">
    <name type="scientific">Cupriavidus nantongensis</name>
    <dbReference type="NCBI Taxonomy" id="1796606"/>
    <lineage>
        <taxon>Bacteria</taxon>
        <taxon>Pseudomonadati</taxon>
        <taxon>Pseudomonadota</taxon>
        <taxon>Betaproteobacteria</taxon>
        <taxon>Burkholderiales</taxon>
        <taxon>Burkholderiaceae</taxon>
        <taxon>Cupriavidus</taxon>
    </lineage>
</organism>
<protein>
    <submittedName>
        <fullName evidence="6">MarR family transcriptional regulator</fullName>
    </submittedName>
</protein>
<dbReference type="SUPFAM" id="SSF53850">
    <property type="entry name" value="Periplasmic binding protein-like II"/>
    <property type="match status" value="1"/>
</dbReference>
<gene>
    <name evidence="6" type="ORF">A2G96_22205</name>
</gene>
<accession>A0A142JR48</accession>
<dbReference type="Pfam" id="PF03466">
    <property type="entry name" value="LysR_substrate"/>
    <property type="match status" value="1"/>
</dbReference>
<evidence type="ECO:0000256" key="2">
    <source>
        <dbReference type="ARBA" id="ARBA00023015"/>
    </source>
</evidence>
<evidence type="ECO:0000256" key="3">
    <source>
        <dbReference type="ARBA" id="ARBA00023125"/>
    </source>
</evidence>
<feature type="domain" description="HTH lysR-type" evidence="5">
    <location>
        <begin position="28"/>
        <end position="84"/>
    </location>
</feature>
<keyword evidence="7" id="KW-1185">Reference proteome</keyword>
<dbReference type="InterPro" id="IPR058163">
    <property type="entry name" value="LysR-type_TF_proteobact-type"/>
</dbReference>
<dbReference type="InterPro" id="IPR036388">
    <property type="entry name" value="WH-like_DNA-bd_sf"/>
</dbReference>
<evidence type="ECO:0000256" key="4">
    <source>
        <dbReference type="ARBA" id="ARBA00023163"/>
    </source>
</evidence>
<dbReference type="OrthoDB" id="8928056at2"/>
<reference evidence="6 7" key="1">
    <citation type="submission" date="2016-03" db="EMBL/GenBank/DDBJ databases">
        <title>Complete genome sequence of a novel chlorpyrifos degrading bacterium, Cupriavidus nantongensis sp. X1.</title>
        <authorList>
            <person name="Fang L."/>
        </authorList>
    </citation>
    <scope>NUCLEOTIDE SEQUENCE [LARGE SCALE GENOMIC DNA]</scope>
    <source>
        <strain evidence="6 7">X1</strain>
    </source>
</reference>
<dbReference type="Gene3D" id="1.10.10.10">
    <property type="entry name" value="Winged helix-like DNA-binding domain superfamily/Winged helix DNA-binding domain"/>
    <property type="match status" value="1"/>
</dbReference>
<evidence type="ECO:0000256" key="1">
    <source>
        <dbReference type="ARBA" id="ARBA00009437"/>
    </source>
</evidence>
<comment type="similarity">
    <text evidence="1">Belongs to the LysR transcriptional regulatory family.</text>
</comment>
<dbReference type="GO" id="GO:0043565">
    <property type="term" value="F:sequence-specific DNA binding"/>
    <property type="evidence" value="ECO:0007669"/>
    <property type="project" value="TreeGrafter"/>
</dbReference>
<dbReference type="PRINTS" id="PR00039">
    <property type="entry name" value="HTHLYSR"/>
</dbReference>
<dbReference type="PANTHER" id="PTHR30537:SF35">
    <property type="entry name" value="TRANSCRIPTIONAL REGULATORY PROTEIN"/>
    <property type="match status" value="1"/>
</dbReference>
<dbReference type="FunFam" id="1.10.10.10:FF:000001">
    <property type="entry name" value="LysR family transcriptional regulator"/>
    <property type="match status" value="1"/>
</dbReference>
<dbReference type="InterPro" id="IPR000847">
    <property type="entry name" value="LysR_HTH_N"/>
</dbReference>
<dbReference type="CDD" id="cd08422">
    <property type="entry name" value="PBP2_CrgA_like"/>
    <property type="match status" value="1"/>
</dbReference>
<dbReference type="Pfam" id="PF00126">
    <property type="entry name" value="HTH_1"/>
    <property type="match status" value="1"/>
</dbReference>
<dbReference type="PANTHER" id="PTHR30537">
    <property type="entry name" value="HTH-TYPE TRANSCRIPTIONAL REGULATOR"/>
    <property type="match status" value="1"/>
</dbReference>
<evidence type="ECO:0000313" key="7">
    <source>
        <dbReference type="Proteomes" id="UP000075238"/>
    </source>
</evidence>
<evidence type="ECO:0000313" key="6">
    <source>
        <dbReference type="EMBL" id="AMR80560.1"/>
    </source>
</evidence>
<dbReference type="AlphaFoldDB" id="A0A142JR48"/>